<dbReference type="Pfam" id="PF00160">
    <property type="entry name" value="Pro_isomerase"/>
    <property type="match status" value="1"/>
</dbReference>
<protein>
    <submittedName>
        <fullName evidence="2">Peptidyl-prolyl cis-trans isomerase A</fullName>
    </submittedName>
</protein>
<sequence length="50" mass="5451">MSAKTECGWMKDVAFGKVKEGMSIMEAIQHFGSRNGKSSKKITISNCGQL</sequence>
<dbReference type="STRING" id="10029.G3I392"/>
<dbReference type="GO" id="GO:0003755">
    <property type="term" value="F:peptidyl-prolyl cis-trans isomerase activity"/>
    <property type="evidence" value="ECO:0007669"/>
    <property type="project" value="InterPro"/>
</dbReference>
<gene>
    <name evidence="2" type="ORF">I79_017893</name>
</gene>
<reference evidence="3" key="1">
    <citation type="journal article" date="2011" name="Nat. Biotechnol.">
        <title>The genomic sequence of the Chinese hamster ovary (CHO)-K1 cell line.</title>
        <authorList>
            <person name="Xu X."/>
            <person name="Nagarajan H."/>
            <person name="Lewis N.E."/>
            <person name="Pan S."/>
            <person name="Cai Z."/>
            <person name="Liu X."/>
            <person name="Chen W."/>
            <person name="Xie M."/>
            <person name="Wang W."/>
            <person name="Hammond S."/>
            <person name="Andersen M.R."/>
            <person name="Neff N."/>
            <person name="Passarelli B."/>
            <person name="Koh W."/>
            <person name="Fan H.C."/>
            <person name="Wang J."/>
            <person name="Gui Y."/>
            <person name="Lee K.H."/>
            <person name="Betenbaugh M.J."/>
            <person name="Quake S.R."/>
            <person name="Famili I."/>
            <person name="Palsson B.O."/>
            <person name="Wang J."/>
        </authorList>
    </citation>
    <scope>NUCLEOTIDE SEQUENCE [LARGE SCALE GENOMIC DNA]</scope>
    <source>
        <strain evidence="3">CHO K1 cell line</strain>
    </source>
</reference>
<dbReference type="Proteomes" id="UP000001075">
    <property type="component" value="Unassembled WGS sequence"/>
</dbReference>
<dbReference type="SUPFAM" id="SSF50891">
    <property type="entry name" value="Cyclophilin-like"/>
    <property type="match status" value="1"/>
</dbReference>
<dbReference type="AlphaFoldDB" id="G3I392"/>
<dbReference type="InterPro" id="IPR002130">
    <property type="entry name" value="Cyclophilin-type_PPIase_dom"/>
</dbReference>
<dbReference type="EMBL" id="JH001173">
    <property type="protein sequence ID" value="EGV99137.1"/>
    <property type="molecule type" value="Genomic_DNA"/>
</dbReference>
<evidence type="ECO:0000259" key="1">
    <source>
        <dbReference type="Pfam" id="PF00160"/>
    </source>
</evidence>
<evidence type="ECO:0000313" key="2">
    <source>
        <dbReference type="EMBL" id="EGV99137.1"/>
    </source>
</evidence>
<feature type="domain" description="PPIase cyclophilin-type" evidence="1">
    <location>
        <begin position="8"/>
        <end position="48"/>
    </location>
</feature>
<accession>G3I392</accession>
<dbReference type="Gene3D" id="2.40.100.10">
    <property type="entry name" value="Cyclophilin-like"/>
    <property type="match status" value="1"/>
</dbReference>
<dbReference type="InterPro" id="IPR029000">
    <property type="entry name" value="Cyclophilin-like_dom_sf"/>
</dbReference>
<organism evidence="2 3">
    <name type="scientific">Cricetulus griseus</name>
    <name type="common">Chinese hamster</name>
    <name type="synonym">Cricetulus barabensis griseus</name>
    <dbReference type="NCBI Taxonomy" id="10029"/>
    <lineage>
        <taxon>Eukaryota</taxon>
        <taxon>Metazoa</taxon>
        <taxon>Chordata</taxon>
        <taxon>Craniata</taxon>
        <taxon>Vertebrata</taxon>
        <taxon>Euteleostomi</taxon>
        <taxon>Mammalia</taxon>
        <taxon>Eutheria</taxon>
        <taxon>Euarchontoglires</taxon>
        <taxon>Glires</taxon>
        <taxon>Rodentia</taxon>
        <taxon>Myomorpha</taxon>
        <taxon>Muroidea</taxon>
        <taxon>Cricetidae</taxon>
        <taxon>Cricetinae</taxon>
        <taxon>Cricetulus</taxon>
    </lineage>
</organism>
<name>G3I392_CRIGR</name>
<evidence type="ECO:0000313" key="3">
    <source>
        <dbReference type="Proteomes" id="UP000001075"/>
    </source>
</evidence>
<proteinExistence type="predicted"/>
<keyword evidence="2" id="KW-0413">Isomerase</keyword>
<dbReference type="InParanoid" id="G3I392"/>